<feature type="compositionally biased region" description="Low complexity" evidence="1">
    <location>
        <begin position="23"/>
        <end position="34"/>
    </location>
</feature>
<proteinExistence type="predicted"/>
<feature type="compositionally biased region" description="Polar residues" evidence="1">
    <location>
        <begin position="12"/>
        <end position="22"/>
    </location>
</feature>
<gene>
    <name evidence="2" type="ORF">CgunFtcFv8_011333</name>
</gene>
<dbReference type="Proteomes" id="UP001331515">
    <property type="component" value="Unassembled WGS sequence"/>
</dbReference>
<keyword evidence="3" id="KW-1185">Reference proteome</keyword>
<evidence type="ECO:0000313" key="3">
    <source>
        <dbReference type="Proteomes" id="UP001331515"/>
    </source>
</evidence>
<reference evidence="2 3" key="1">
    <citation type="journal article" date="2023" name="Mol. Biol. Evol.">
        <title>Genomics of Secondarily Temperate Adaptation in the Only Non-Antarctic Icefish.</title>
        <authorList>
            <person name="Rivera-Colon A.G."/>
            <person name="Rayamajhi N."/>
            <person name="Minhas B.F."/>
            <person name="Madrigal G."/>
            <person name="Bilyk K.T."/>
            <person name="Yoon V."/>
            <person name="Hune M."/>
            <person name="Gregory S."/>
            <person name="Cheng C.H.C."/>
            <person name="Catchen J.M."/>
        </authorList>
    </citation>
    <scope>NUCLEOTIDE SEQUENCE [LARGE SCALE GENOMIC DNA]</scope>
    <source>
        <tissue evidence="2">White muscle</tissue>
    </source>
</reference>
<sequence length="127" mass="13724">MTSPRLGILPSSGVQPWQSGWNTSTTSTATTSPSHAVSVNSKLVHPHQAQVDGDNSGINKPDALGDQAGVWETHLSNAFLNGLTDTAQAKQNAGRSQYRGRGRGGFRSRGREARPSFDERCFQVWQC</sequence>
<evidence type="ECO:0000313" key="2">
    <source>
        <dbReference type="EMBL" id="KAK5916340.1"/>
    </source>
</evidence>
<dbReference type="EMBL" id="JAURVH010001526">
    <property type="protein sequence ID" value="KAK5916340.1"/>
    <property type="molecule type" value="Genomic_DNA"/>
</dbReference>
<comment type="caution">
    <text evidence="2">The sequence shown here is derived from an EMBL/GenBank/DDBJ whole genome shotgun (WGS) entry which is preliminary data.</text>
</comment>
<feature type="region of interest" description="Disordered" evidence="1">
    <location>
        <begin position="1"/>
        <end position="34"/>
    </location>
</feature>
<dbReference type="AlphaFoldDB" id="A0AAN8D4A0"/>
<evidence type="ECO:0000256" key="1">
    <source>
        <dbReference type="SAM" id="MobiDB-lite"/>
    </source>
</evidence>
<feature type="compositionally biased region" description="Basic residues" evidence="1">
    <location>
        <begin position="98"/>
        <end position="108"/>
    </location>
</feature>
<protein>
    <submittedName>
        <fullName evidence="2">Uncharacterized protein</fullName>
    </submittedName>
</protein>
<accession>A0AAN8D4A0</accession>
<name>A0AAN8D4A0_CHAGU</name>
<feature type="region of interest" description="Disordered" evidence="1">
    <location>
        <begin position="90"/>
        <end position="113"/>
    </location>
</feature>
<organism evidence="2 3">
    <name type="scientific">Champsocephalus gunnari</name>
    <name type="common">Mackerel icefish</name>
    <dbReference type="NCBI Taxonomy" id="52237"/>
    <lineage>
        <taxon>Eukaryota</taxon>
        <taxon>Metazoa</taxon>
        <taxon>Chordata</taxon>
        <taxon>Craniata</taxon>
        <taxon>Vertebrata</taxon>
        <taxon>Euteleostomi</taxon>
        <taxon>Actinopterygii</taxon>
        <taxon>Neopterygii</taxon>
        <taxon>Teleostei</taxon>
        <taxon>Neoteleostei</taxon>
        <taxon>Acanthomorphata</taxon>
        <taxon>Eupercaria</taxon>
        <taxon>Perciformes</taxon>
        <taxon>Notothenioidei</taxon>
        <taxon>Channichthyidae</taxon>
        <taxon>Champsocephalus</taxon>
    </lineage>
</organism>